<keyword evidence="2" id="KW-0238">DNA-binding</keyword>
<protein>
    <submittedName>
        <fullName evidence="5">Transcriptional regulator MarR</fullName>
    </submittedName>
</protein>
<dbReference type="EMBL" id="BANB01000143">
    <property type="protein sequence ID" value="GAN76699.1"/>
    <property type="molecule type" value="Genomic_DNA"/>
</dbReference>
<dbReference type="SMART" id="SM00347">
    <property type="entry name" value="HTH_MARR"/>
    <property type="match status" value="1"/>
</dbReference>
<dbReference type="AlphaFoldDB" id="A0A0D6P765"/>
<dbReference type="InterPro" id="IPR036388">
    <property type="entry name" value="WH-like_DNA-bd_sf"/>
</dbReference>
<name>A0A0D6P765_9PROT</name>
<feature type="domain" description="HTH marR-type" evidence="4">
    <location>
        <begin position="1"/>
        <end position="119"/>
    </location>
</feature>
<dbReference type="PRINTS" id="PR00598">
    <property type="entry name" value="HTHMARR"/>
</dbReference>
<reference evidence="5 6" key="1">
    <citation type="submission" date="2012-11" db="EMBL/GenBank/DDBJ databases">
        <title>Whole genome sequence of Acidisphaera rubrifaciens HS-AP3.</title>
        <authorList>
            <person name="Azuma Y."/>
            <person name="Higashiura N."/>
            <person name="Hirakawa H."/>
            <person name="Matsushita K."/>
        </authorList>
    </citation>
    <scope>NUCLEOTIDE SEQUENCE [LARGE SCALE GENOMIC DNA]</scope>
    <source>
        <strain evidence="5 6">HS-AP3</strain>
    </source>
</reference>
<dbReference type="Pfam" id="PF01047">
    <property type="entry name" value="MarR"/>
    <property type="match status" value="1"/>
</dbReference>
<evidence type="ECO:0000256" key="3">
    <source>
        <dbReference type="ARBA" id="ARBA00023163"/>
    </source>
</evidence>
<dbReference type="InterPro" id="IPR000835">
    <property type="entry name" value="HTH_MarR-typ"/>
</dbReference>
<proteinExistence type="predicted"/>
<organism evidence="5 6">
    <name type="scientific">Acidisphaera rubrifaciens HS-AP3</name>
    <dbReference type="NCBI Taxonomy" id="1231350"/>
    <lineage>
        <taxon>Bacteria</taxon>
        <taxon>Pseudomonadati</taxon>
        <taxon>Pseudomonadota</taxon>
        <taxon>Alphaproteobacteria</taxon>
        <taxon>Acetobacterales</taxon>
        <taxon>Acetobacteraceae</taxon>
        <taxon>Acidisphaera</taxon>
    </lineage>
</organism>
<evidence type="ECO:0000313" key="5">
    <source>
        <dbReference type="EMBL" id="GAN76699.1"/>
    </source>
</evidence>
<dbReference type="PROSITE" id="PS50995">
    <property type="entry name" value="HTH_MARR_2"/>
    <property type="match status" value="1"/>
</dbReference>
<dbReference type="GO" id="GO:0003677">
    <property type="term" value="F:DNA binding"/>
    <property type="evidence" value="ECO:0007669"/>
    <property type="project" value="UniProtKB-KW"/>
</dbReference>
<dbReference type="InterPro" id="IPR036390">
    <property type="entry name" value="WH_DNA-bd_sf"/>
</dbReference>
<evidence type="ECO:0000256" key="1">
    <source>
        <dbReference type="ARBA" id="ARBA00023015"/>
    </source>
</evidence>
<accession>A0A0D6P765</accession>
<evidence type="ECO:0000259" key="4">
    <source>
        <dbReference type="PROSITE" id="PS50995"/>
    </source>
</evidence>
<evidence type="ECO:0000313" key="6">
    <source>
        <dbReference type="Proteomes" id="UP000032680"/>
    </source>
</evidence>
<dbReference type="Proteomes" id="UP000032680">
    <property type="component" value="Unassembled WGS sequence"/>
</dbReference>
<keyword evidence="3" id="KW-0804">Transcription</keyword>
<comment type="caution">
    <text evidence="5">The sequence shown here is derived from an EMBL/GenBank/DDBJ whole genome shotgun (WGS) entry which is preliminary data.</text>
</comment>
<sequence length="126" mass="13818">MLARVESRLHASNLTATQLGVLEGILHRGPMTQRELGRKVLTSAGNMTDVIDKLERRGLVRRSRDPSDRRSVQVDLTAEGRTLIECLFPRHAADIALAMSGLDPAELDDLSRLLRKLGHAAQAGQS</sequence>
<dbReference type="RefSeq" id="WP_241771117.1">
    <property type="nucleotide sequence ID" value="NZ_BANB01000143.1"/>
</dbReference>
<gene>
    <name evidence="5" type="ORF">Asru_0143_23</name>
</gene>
<dbReference type="PANTHER" id="PTHR42756:SF1">
    <property type="entry name" value="TRANSCRIPTIONAL REPRESSOR OF EMRAB OPERON"/>
    <property type="match status" value="1"/>
</dbReference>
<evidence type="ECO:0000256" key="2">
    <source>
        <dbReference type="ARBA" id="ARBA00023125"/>
    </source>
</evidence>
<dbReference type="PANTHER" id="PTHR42756">
    <property type="entry name" value="TRANSCRIPTIONAL REGULATOR, MARR"/>
    <property type="match status" value="1"/>
</dbReference>
<dbReference type="GO" id="GO:0003700">
    <property type="term" value="F:DNA-binding transcription factor activity"/>
    <property type="evidence" value="ECO:0007669"/>
    <property type="project" value="InterPro"/>
</dbReference>
<dbReference type="Gene3D" id="1.10.10.10">
    <property type="entry name" value="Winged helix-like DNA-binding domain superfamily/Winged helix DNA-binding domain"/>
    <property type="match status" value="1"/>
</dbReference>
<dbReference type="SUPFAM" id="SSF46785">
    <property type="entry name" value="Winged helix' DNA-binding domain"/>
    <property type="match status" value="1"/>
</dbReference>
<keyword evidence="6" id="KW-1185">Reference proteome</keyword>
<keyword evidence="1" id="KW-0805">Transcription regulation</keyword>